<evidence type="ECO:0000259" key="2">
    <source>
        <dbReference type="Pfam" id="PF14905"/>
    </source>
</evidence>
<dbReference type="SUPFAM" id="SSF49464">
    <property type="entry name" value="Carboxypeptidase regulatory domain-like"/>
    <property type="match status" value="1"/>
</dbReference>
<dbReference type="InterPro" id="IPR008969">
    <property type="entry name" value="CarboxyPept-like_regulatory"/>
</dbReference>
<proteinExistence type="predicted"/>
<dbReference type="Gene3D" id="2.170.130.10">
    <property type="entry name" value="TonB-dependent receptor, plug domain"/>
    <property type="match status" value="1"/>
</dbReference>
<dbReference type="Pfam" id="PF14905">
    <property type="entry name" value="OMP_b-brl_3"/>
    <property type="match status" value="1"/>
</dbReference>
<name>A0A382E6A9_9ZZZZ</name>
<dbReference type="SUPFAM" id="SSF56935">
    <property type="entry name" value="Porins"/>
    <property type="match status" value="1"/>
</dbReference>
<dbReference type="Pfam" id="PF07715">
    <property type="entry name" value="Plug"/>
    <property type="match status" value="1"/>
</dbReference>
<feature type="domain" description="Outer membrane protein beta-barrel" evidence="2">
    <location>
        <begin position="409"/>
        <end position="501"/>
    </location>
</feature>
<sequence>MKYRFFVTALILSRLFSQAVLEGIVKESGSGKPVQYASVAVLDADADTVCTGGITTENGKFHISNVFPGKYFLEIDFIGYRHIRGKTFTVDKGERTEKDMGEFMLEPVVLELDAIDISAAAPAVMSNVSKTVYNADQIYSATGGTCCDIMKSIPSVDVAANGLVSLRGSPEVAILLNGKRAGILGGERRTNIMSVPVPASMVDKVEVITSPSAKQDADGMVGVINIILKENQESGFNGHVNVNLGNTEKSNAGVYFNFRKGRINHFWNISTEDLHQSGTGYRQSDLVSIDGKISNKTLRTVNTATRNKTTFLSGGSRYSLSEQTILNAEVKLVPFQRTKDESIDLGNQNFDINKQENGQLRLLDLGFLSESAKKYRLSGEMTLESQNKDVSQSGKESGAALGLSMEGKTDLERRILNLDYEYFITPSFKVETGVKNRVLVQEQPRSVLIQNGNGDAGHTTDFTYYEQIRAAYLNMEYTTFMEDMSFTGGIRMEDTETESDANLDSVLYHLSGFHAALIPDRTNH</sequence>
<dbReference type="EMBL" id="UINC01042623">
    <property type="protein sequence ID" value="SVB45503.1"/>
    <property type="molecule type" value="Genomic_DNA"/>
</dbReference>
<evidence type="ECO:0000313" key="3">
    <source>
        <dbReference type="EMBL" id="SVB45503.1"/>
    </source>
</evidence>
<accession>A0A382E6A9</accession>
<gene>
    <name evidence="3" type="ORF">METZ01_LOCUS198357</name>
</gene>
<dbReference type="InterPro" id="IPR041700">
    <property type="entry name" value="OMP_b-brl_3"/>
</dbReference>
<evidence type="ECO:0000259" key="1">
    <source>
        <dbReference type="Pfam" id="PF07715"/>
    </source>
</evidence>
<reference evidence="3" key="1">
    <citation type="submission" date="2018-05" db="EMBL/GenBank/DDBJ databases">
        <authorList>
            <person name="Lanie J.A."/>
            <person name="Ng W.-L."/>
            <person name="Kazmierczak K.M."/>
            <person name="Andrzejewski T.M."/>
            <person name="Davidsen T.M."/>
            <person name="Wayne K.J."/>
            <person name="Tettelin H."/>
            <person name="Glass J.I."/>
            <person name="Rusch D."/>
            <person name="Podicherti R."/>
            <person name="Tsui H.-C.T."/>
            <person name="Winkler M.E."/>
        </authorList>
    </citation>
    <scope>NUCLEOTIDE SEQUENCE</scope>
</reference>
<evidence type="ECO:0008006" key="4">
    <source>
        <dbReference type="Google" id="ProtNLM"/>
    </source>
</evidence>
<protein>
    <recommendedName>
        <fullName evidence="4">TonB-dependent receptor plug domain-containing protein</fullName>
    </recommendedName>
</protein>
<dbReference type="InterPro" id="IPR012910">
    <property type="entry name" value="Plug_dom"/>
</dbReference>
<dbReference type="InterPro" id="IPR037066">
    <property type="entry name" value="Plug_dom_sf"/>
</dbReference>
<feature type="domain" description="TonB-dependent receptor plug" evidence="1">
    <location>
        <begin position="127"/>
        <end position="223"/>
    </location>
</feature>
<dbReference type="AlphaFoldDB" id="A0A382E6A9"/>
<organism evidence="3">
    <name type="scientific">marine metagenome</name>
    <dbReference type="NCBI Taxonomy" id="408172"/>
    <lineage>
        <taxon>unclassified sequences</taxon>
        <taxon>metagenomes</taxon>
        <taxon>ecological metagenomes</taxon>
    </lineage>
</organism>
<feature type="non-terminal residue" evidence="3">
    <location>
        <position position="524"/>
    </location>
</feature>
<dbReference type="Pfam" id="PF13620">
    <property type="entry name" value="CarboxypepD_reg"/>
    <property type="match status" value="1"/>
</dbReference>
<dbReference type="Gene3D" id="2.60.40.1120">
    <property type="entry name" value="Carboxypeptidase-like, regulatory domain"/>
    <property type="match status" value="1"/>
</dbReference>